<name>A0A2K3PHS4_TRIPR</name>
<dbReference type="EMBL" id="ASHM01007170">
    <property type="protein sequence ID" value="PNY14831.1"/>
    <property type="molecule type" value="Genomic_DNA"/>
</dbReference>
<organism evidence="1 2">
    <name type="scientific">Trifolium pratense</name>
    <name type="common">Red clover</name>
    <dbReference type="NCBI Taxonomy" id="57577"/>
    <lineage>
        <taxon>Eukaryota</taxon>
        <taxon>Viridiplantae</taxon>
        <taxon>Streptophyta</taxon>
        <taxon>Embryophyta</taxon>
        <taxon>Tracheophyta</taxon>
        <taxon>Spermatophyta</taxon>
        <taxon>Magnoliopsida</taxon>
        <taxon>eudicotyledons</taxon>
        <taxon>Gunneridae</taxon>
        <taxon>Pentapetalae</taxon>
        <taxon>rosids</taxon>
        <taxon>fabids</taxon>
        <taxon>Fabales</taxon>
        <taxon>Fabaceae</taxon>
        <taxon>Papilionoideae</taxon>
        <taxon>50 kb inversion clade</taxon>
        <taxon>NPAAA clade</taxon>
        <taxon>Hologalegina</taxon>
        <taxon>IRL clade</taxon>
        <taxon>Trifolieae</taxon>
        <taxon>Trifolium</taxon>
    </lineage>
</organism>
<evidence type="ECO:0000313" key="1">
    <source>
        <dbReference type="EMBL" id="PNY14831.1"/>
    </source>
</evidence>
<dbReference type="STRING" id="57577.A0A2K3PHS4"/>
<dbReference type="InterPro" id="IPR051345">
    <property type="entry name" value="Importin_beta-like_NTR"/>
</dbReference>
<dbReference type="GO" id="GO:0005737">
    <property type="term" value="C:cytoplasm"/>
    <property type="evidence" value="ECO:0007669"/>
    <property type="project" value="TreeGrafter"/>
</dbReference>
<evidence type="ECO:0000313" key="2">
    <source>
        <dbReference type="Proteomes" id="UP000236291"/>
    </source>
</evidence>
<dbReference type="Gene3D" id="1.25.10.10">
    <property type="entry name" value="Leucine-rich Repeat Variant"/>
    <property type="match status" value="1"/>
</dbReference>
<dbReference type="GO" id="GO:0006606">
    <property type="term" value="P:protein import into nucleus"/>
    <property type="evidence" value="ECO:0007669"/>
    <property type="project" value="TreeGrafter"/>
</dbReference>
<reference evidence="1 2" key="2">
    <citation type="journal article" date="2017" name="Front. Plant Sci.">
        <title>Gene Classification and Mining of Molecular Markers Useful in Red Clover (Trifolium pratense) Breeding.</title>
        <authorList>
            <person name="Istvanek J."/>
            <person name="Dluhosova J."/>
            <person name="Dluhos P."/>
            <person name="Patkova L."/>
            <person name="Nedelnik J."/>
            <person name="Repkova J."/>
        </authorList>
    </citation>
    <scope>NUCLEOTIDE SEQUENCE [LARGE SCALE GENOMIC DNA]</scope>
    <source>
        <strain evidence="2">cv. Tatra</strain>
        <tissue evidence="1">Young leaves</tissue>
    </source>
</reference>
<reference evidence="1 2" key="1">
    <citation type="journal article" date="2014" name="Am. J. Bot.">
        <title>Genome assembly and annotation for red clover (Trifolium pratense; Fabaceae).</title>
        <authorList>
            <person name="Istvanek J."/>
            <person name="Jaros M."/>
            <person name="Krenek A."/>
            <person name="Repkova J."/>
        </authorList>
    </citation>
    <scope>NUCLEOTIDE SEQUENCE [LARGE SCALE GENOMIC DNA]</scope>
    <source>
        <strain evidence="2">cv. Tatra</strain>
        <tissue evidence="1">Young leaves</tissue>
    </source>
</reference>
<comment type="caution">
    <text evidence="1">The sequence shown here is derived from an EMBL/GenBank/DDBJ whole genome shotgun (WGS) entry which is preliminary data.</text>
</comment>
<accession>A0A2K3PHS4</accession>
<protein>
    <submittedName>
        <fullName evidence="1">Uncharacterized protein</fullName>
    </submittedName>
</protein>
<gene>
    <name evidence="1" type="ORF">L195_g011518</name>
</gene>
<dbReference type="PANTHER" id="PTHR12363">
    <property type="entry name" value="TRANSPORTIN 3 AND IMPORTIN 13"/>
    <property type="match status" value="1"/>
</dbReference>
<feature type="non-terminal residue" evidence="1">
    <location>
        <position position="204"/>
    </location>
</feature>
<dbReference type="AlphaFoldDB" id="A0A2K3PHS4"/>
<dbReference type="InterPro" id="IPR011989">
    <property type="entry name" value="ARM-like"/>
</dbReference>
<sequence>MSNNNDHNCGCASPNLSLPWKEMESKLFALNAASDVIIQDGQSFDFSAVMQLVSMLSSKPSDGLKGFICIVYRSLADAIGSYSKWISTFKENFRPLLLFLAIGISEPLSSNACASALRKVCEDAPVGLEKWHLSLEDEEEVMHAISLVLGSVPNLELKSNLLARLLSSSYEAIGKLVDPEKSLSLKQNPASYTQILNAASRGLH</sequence>
<dbReference type="Proteomes" id="UP000236291">
    <property type="component" value="Unassembled WGS sequence"/>
</dbReference>
<proteinExistence type="predicted"/>
<dbReference type="PANTHER" id="PTHR12363:SF44">
    <property type="entry name" value="ARM REPEAT SUPERFAMILY PROTEIN"/>
    <property type="match status" value="1"/>
</dbReference>